<dbReference type="PANTHER" id="PTHR43471">
    <property type="entry name" value="ABC TRANSPORTER PERMEASE"/>
    <property type="match status" value="1"/>
</dbReference>
<name>A0A2A6DWU7_9BACL</name>
<keyword evidence="1" id="KW-0812">Transmembrane</keyword>
<comment type="caution">
    <text evidence="2">The sequence shown here is derived from an EMBL/GenBank/DDBJ whole genome shotgun (WGS) entry which is preliminary data.</text>
</comment>
<feature type="transmembrane region" description="Helical" evidence="1">
    <location>
        <begin position="12"/>
        <end position="34"/>
    </location>
</feature>
<protein>
    <submittedName>
        <fullName evidence="2">ABC transporter permease</fullName>
    </submittedName>
</protein>
<keyword evidence="1" id="KW-0472">Membrane</keyword>
<dbReference type="GO" id="GO:0005886">
    <property type="term" value="C:plasma membrane"/>
    <property type="evidence" value="ECO:0007669"/>
    <property type="project" value="UniProtKB-SubCell"/>
</dbReference>
<dbReference type="GO" id="GO:0140359">
    <property type="term" value="F:ABC-type transporter activity"/>
    <property type="evidence" value="ECO:0007669"/>
    <property type="project" value="InterPro"/>
</dbReference>
<feature type="transmembrane region" description="Helical" evidence="1">
    <location>
        <begin position="191"/>
        <end position="213"/>
    </location>
</feature>
<evidence type="ECO:0000313" key="3">
    <source>
        <dbReference type="Proteomes" id="UP000243688"/>
    </source>
</evidence>
<keyword evidence="1" id="KW-1133">Transmembrane helix</keyword>
<organism evidence="2 3">
    <name type="scientific">Candidatus Reconcilbacillus cellulovorans</name>
    <dbReference type="NCBI Taxonomy" id="1906605"/>
    <lineage>
        <taxon>Bacteria</taxon>
        <taxon>Bacillati</taxon>
        <taxon>Bacillota</taxon>
        <taxon>Bacilli</taxon>
        <taxon>Bacillales</taxon>
        <taxon>Paenibacillaceae</taxon>
        <taxon>Candidatus Reconcilbacillus</taxon>
    </lineage>
</organism>
<dbReference type="EMBL" id="MOXJ01000036">
    <property type="protein sequence ID" value="PDO09528.1"/>
    <property type="molecule type" value="Genomic_DNA"/>
</dbReference>
<dbReference type="PANTHER" id="PTHR43471:SF14">
    <property type="entry name" value="ABC-2 TYPE TRANSPORT SYSTEM PERMEASE PROTEIN"/>
    <property type="match status" value="1"/>
</dbReference>
<evidence type="ECO:0000313" key="2">
    <source>
        <dbReference type="EMBL" id="PDO09528.1"/>
    </source>
</evidence>
<sequence>MVQKEIADHVNSWRFLILLALMVLTCIGSLYAALSTIRSAVAEIGSNRNIAVGLEDAFVFLKLFTLSNDTLPSFVTFVSFLGPLIGIGMGFDAINSERNKGTLGRVMAQPIHRDSLLNAKFVAALIVVSVMFFGLGFLVMGMGLITIGIPPTPEEFWRMLAFLVLTVFYIAFWLNLSILFSVWLRQAATSALAGIAVWLFFSIFFGLIVGLVADALAPSQEAGTETVLQYVRGIQLLQRLSPSYLYSEATATILDPSVRALGPLTVEQTVGTIPSLLPLGQSLLLVWPQVTGLVAATLLCFAAGYAMFMRQEIRSRS</sequence>
<feature type="transmembrane region" description="Helical" evidence="1">
    <location>
        <begin position="121"/>
        <end position="147"/>
    </location>
</feature>
<feature type="transmembrane region" description="Helical" evidence="1">
    <location>
        <begin position="286"/>
        <end position="308"/>
    </location>
</feature>
<dbReference type="Proteomes" id="UP000243688">
    <property type="component" value="Unassembled WGS sequence"/>
</dbReference>
<dbReference type="Pfam" id="PF12679">
    <property type="entry name" value="ABC2_membrane_2"/>
    <property type="match status" value="1"/>
</dbReference>
<feature type="transmembrane region" description="Helical" evidence="1">
    <location>
        <begin position="159"/>
        <end position="184"/>
    </location>
</feature>
<proteinExistence type="predicted"/>
<reference evidence="2 3" key="1">
    <citation type="submission" date="2016-12" db="EMBL/GenBank/DDBJ databases">
        <title>Candidatus Reconcilibacillus cellulovorans genome.</title>
        <authorList>
            <person name="Kolinko S."/>
            <person name="Wu Y.-W."/>
            <person name="Tachea F."/>
            <person name="Denzel E."/>
            <person name="Hiras J."/>
            <person name="Baecker N."/>
            <person name="Chan L.J."/>
            <person name="Eichorst S.A."/>
            <person name="Frey D."/>
            <person name="Adams P.D."/>
            <person name="Pray T."/>
            <person name="Tanjore D."/>
            <person name="Petzold C.J."/>
            <person name="Gladden J.M."/>
            <person name="Simmons B.A."/>
            <person name="Singer S.W."/>
        </authorList>
    </citation>
    <scope>NUCLEOTIDE SEQUENCE [LARGE SCALE GENOMIC DNA]</scope>
    <source>
        <strain evidence="2">JTherm</strain>
    </source>
</reference>
<gene>
    <name evidence="2" type="ORF">BLM47_12140</name>
</gene>
<evidence type="ECO:0000256" key="1">
    <source>
        <dbReference type="SAM" id="Phobius"/>
    </source>
</evidence>
<dbReference type="AlphaFoldDB" id="A0A2A6DWU7"/>
<accession>A0A2A6DWU7</accession>
<feature type="transmembrane region" description="Helical" evidence="1">
    <location>
        <begin position="71"/>
        <end position="91"/>
    </location>
</feature>